<feature type="domain" description="C2H2-type" evidence="6">
    <location>
        <begin position="214"/>
        <end position="241"/>
    </location>
</feature>
<sequence length="465" mass="54289">MTDLSNLLDIQLRIPWSTYYCTLKEIQSISYFIALDGYVYCPICGSHLDNVQFLKHILSHLFVNELDLGSLMSFEFCTECLSVPNETTMGFHNRIHRHVEQHTPLALMDGYFVCPICENHFTSIVKFAIHLYERHVYLDSPYVCTICYGFRSSYYCELISHFRDSHHKTNHIFCPYCLKHFELPVLQSAYLGPHIFDAQGFYIHVQQHWEQTTYRCDSCRLDFIYKKDLKWHEYLHHSAHPLMKPVGENNTDELSYYLPEDQLSLSYSSQLFAHTPRVTLKCLECGEHVRHPVNKHFNLTLDCASCKYTTSCAVAANWHWSKFHCAPPIQQCFDLNETKSWHTHISTVTDRETTLPSPLYASFYDPCSASTTHMKRCRNKHTPPGLFVKGYIECNCGFRTIVYDQMARHLATSGKEHKSAKFVKKPRLSLYSILSRPGRALRTSLWWRRKLARTPHLLNSVGLYQ</sequence>
<organism evidence="7 8">
    <name type="scientific">Schistosoma mekongi</name>
    <name type="common">Parasitic worm</name>
    <dbReference type="NCBI Taxonomy" id="38744"/>
    <lineage>
        <taxon>Eukaryota</taxon>
        <taxon>Metazoa</taxon>
        <taxon>Spiralia</taxon>
        <taxon>Lophotrochozoa</taxon>
        <taxon>Platyhelminthes</taxon>
        <taxon>Trematoda</taxon>
        <taxon>Digenea</taxon>
        <taxon>Strigeidida</taxon>
        <taxon>Schistosomatoidea</taxon>
        <taxon>Schistosomatidae</taxon>
        <taxon>Schistosoma</taxon>
    </lineage>
</organism>
<gene>
    <name evidence="7" type="ORF">MN116_003996</name>
</gene>
<evidence type="ECO:0000256" key="4">
    <source>
        <dbReference type="ARBA" id="ARBA00022833"/>
    </source>
</evidence>
<comment type="caution">
    <text evidence="7">The sequence shown here is derived from an EMBL/GenBank/DDBJ whole genome shotgun (WGS) entry which is preliminary data.</text>
</comment>
<dbReference type="InterPro" id="IPR013087">
    <property type="entry name" value="Znf_C2H2_type"/>
</dbReference>
<dbReference type="Proteomes" id="UP001292079">
    <property type="component" value="Unassembled WGS sequence"/>
</dbReference>
<evidence type="ECO:0000313" key="7">
    <source>
        <dbReference type="EMBL" id="KAK4472776.1"/>
    </source>
</evidence>
<dbReference type="Pfam" id="PF25429">
    <property type="entry name" value="zf-POGZ"/>
    <property type="match status" value="1"/>
</dbReference>
<dbReference type="GO" id="GO:0008270">
    <property type="term" value="F:zinc ion binding"/>
    <property type="evidence" value="ECO:0007669"/>
    <property type="project" value="UniProtKB-KW"/>
</dbReference>
<keyword evidence="4" id="KW-0862">Zinc</keyword>
<dbReference type="PROSITE" id="PS00028">
    <property type="entry name" value="ZINC_FINGER_C2H2_1"/>
    <property type="match status" value="2"/>
</dbReference>
<keyword evidence="8" id="KW-1185">Reference proteome</keyword>
<dbReference type="EMBL" id="JALJAT010000002">
    <property type="protein sequence ID" value="KAK4472776.1"/>
    <property type="molecule type" value="Genomic_DNA"/>
</dbReference>
<evidence type="ECO:0000259" key="6">
    <source>
        <dbReference type="PROSITE" id="PS50157"/>
    </source>
</evidence>
<evidence type="ECO:0000256" key="3">
    <source>
        <dbReference type="ARBA" id="ARBA00022771"/>
    </source>
</evidence>
<dbReference type="SMART" id="SM00355">
    <property type="entry name" value="ZnF_C2H2"/>
    <property type="match status" value="5"/>
</dbReference>
<dbReference type="InterPro" id="IPR057618">
    <property type="entry name" value="Znf_POGZ/Z280C-D-like"/>
</dbReference>
<keyword evidence="2" id="KW-0677">Repeat</keyword>
<dbReference type="Gene3D" id="3.30.160.60">
    <property type="entry name" value="Classic Zinc Finger"/>
    <property type="match status" value="1"/>
</dbReference>
<dbReference type="GO" id="GO:0003677">
    <property type="term" value="F:DNA binding"/>
    <property type="evidence" value="ECO:0007669"/>
    <property type="project" value="UniProtKB-KW"/>
</dbReference>
<protein>
    <recommendedName>
        <fullName evidence="6">C2H2-type domain-containing protein</fullName>
    </recommendedName>
</protein>
<evidence type="ECO:0000256" key="1">
    <source>
        <dbReference type="ARBA" id="ARBA00022723"/>
    </source>
</evidence>
<reference evidence="7" key="2">
    <citation type="journal article" date="2023" name="Infect Dis Poverty">
        <title>Chromosome-scale genome of the human blood fluke Schistosoma mekongi and its implications for public health.</title>
        <authorList>
            <person name="Zhou M."/>
            <person name="Xu L."/>
            <person name="Xu D."/>
            <person name="Chen W."/>
            <person name="Khan J."/>
            <person name="Hu Y."/>
            <person name="Huang H."/>
            <person name="Wei H."/>
            <person name="Zhang Y."/>
            <person name="Chusongsang P."/>
            <person name="Tanasarnprasert K."/>
            <person name="Hu X."/>
            <person name="Limpanont Y."/>
            <person name="Lv Z."/>
        </authorList>
    </citation>
    <scope>NUCLEOTIDE SEQUENCE</scope>
    <source>
        <strain evidence="7">LV_2022a</strain>
    </source>
</reference>
<keyword evidence="1" id="KW-0479">Metal-binding</keyword>
<proteinExistence type="predicted"/>
<dbReference type="AlphaFoldDB" id="A0AAE1ZEF2"/>
<dbReference type="PROSITE" id="PS50157">
    <property type="entry name" value="ZINC_FINGER_C2H2_2"/>
    <property type="match status" value="1"/>
</dbReference>
<keyword evidence="3 5" id="KW-0863">Zinc-finger</keyword>
<name>A0AAE1ZEF2_SCHME</name>
<reference evidence="7" key="1">
    <citation type="submission" date="2022-04" db="EMBL/GenBank/DDBJ databases">
        <authorList>
            <person name="Xu L."/>
            <person name="Lv Z."/>
        </authorList>
    </citation>
    <scope>NUCLEOTIDE SEQUENCE</scope>
    <source>
        <strain evidence="7">LV_2022a</strain>
    </source>
</reference>
<evidence type="ECO:0000256" key="5">
    <source>
        <dbReference type="PROSITE-ProRule" id="PRU00042"/>
    </source>
</evidence>
<dbReference type="PANTHER" id="PTHR24379">
    <property type="entry name" value="KRAB AND ZINC FINGER DOMAIN-CONTAINING"/>
    <property type="match status" value="1"/>
</dbReference>
<accession>A0AAE1ZEF2</accession>
<evidence type="ECO:0000313" key="8">
    <source>
        <dbReference type="Proteomes" id="UP001292079"/>
    </source>
</evidence>
<dbReference type="PANTHER" id="PTHR24379:SF121">
    <property type="entry name" value="C2H2-TYPE DOMAIN-CONTAINING PROTEIN"/>
    <property type="match status" value="1"/>
</dbReference>
<evidence type="ECO:0000256" key="2">
    <source>
        <dbReference type="ARBA" id="ARBA00022737"/>
    </source>
</evidence>